<comment type="cofactor">
    <cofactor evidence="1">
        <name>L-ascorbate</name>
        <dbReference type="ChEBI" id="CHEBI:38290"/>
    </cofactor>
</comment>
<evidence type="ECO:0000313" key="7">
    <source>
        <dbReference type="EMBL" id="KYQ91724.1"/>
    </source>
</evidence>
<dbReference type="OMA" id="PHYVMSS"/>
<dbReference type="InterPro" id="IPR004000">
    <property type="entry name" value="Actin"/>
</dbReference>
<name>A0A151ZCX1_TIELA</name>
<keyword evidence="8" id="KW-1185">Reference proteome</keyword>
<dbReference type="Gene3D" id="1.20.1280.50">
    <property type="match status" value="1"/>
</dbReference>
<dbReference type="InterPro" id="IPR001810">
    <property type="entry name" value="F-box_dom"/>
</dbReference>
<dbReference type="Pfam" id="PF00646">
    <property type="entry name" value="F-box"/>
    <property type="match status" value="1"/>
</dbReference>
<gene>
    <name evidence="7" type="ORF">DLAC_07506</name>
</gene>
<dbReference type="GO" id="GO:0005506">
    <property type="term" value="F:iron ion binding"/>
    <property type="evidence" value="ECO:0007669"/>
    <property type="project" value="InterPro"/>
</dbReference>
<dbReference type="InterPro" id="IPR036047">
    <property type="entry name" value="F-box-like_dom_sf"/>
</dbReference>
<dbReference type="Gene3D" id="2.60.120.620">
    <property type="entry name" value="q2cbj1_9rhob like domain"/>
    <property type="match status" value="1"/>
</dbReference>
<keyword evidence="5" id="KW-0408">Iron</keyword>
<dbReference type="SMART" id="SM00268">
    <property type="entry name" value="ACTIN"/>
    <property type="match status" value="1"/>
</dbReference>
<evidence type="ECO:0000259" key="6">
    <source>
        <dbReference type="PROSITE" id="PS51471"/>
    </source>
</evidence>
<protein>
    <recommendedName>
        <fullName evidence="6">Fe2OG dioxygenase domain-containing protein</fullName>
    </recommendedName>
</protein>
<evidence type="ECO:0000256" key="4">
    <source>
        <dbReference type="ARBA" id="ARBA00023002"/>
    </source>
</evidence>
<dbReference type="SMART" id="SM00702">
    <property type="entry name" value="P4Hc"/>
    <property type="match status" value="1"/>
</dbReference>
<dbReference type="Gene3D" id="3.30.420.40">
    <property type="match status" value="2"/>
</dbReference>
<evidence type="ECO:0000313" key="8">
    <source>
        <dbReference type="Proteomes" id="UP000076078"/>
    </source>
</evidence>
<reference evidence="7 8" key="1">
    <citation type="submission" date="2015-12" db="EMBL/GenBank/DDBJ databases">
        <title>Dictyostelia acquired genes for synthesis and detection of signals that induce cell-type specialization by lateral gene transfer from prokaryotes.</title>
        <authorList>
            <person name="Gloeckner G."/>
            <person name="Schaap P."/>
        </authorList>
    </citation>
    <scope>NUCLEOTIDE SEQUENCE [LARGE SCALE GENOMIC DNA]</scope>
    <source>
        <strain evidence="7 8">TK</strain>
    </source>
</reference>
<dbReference type="AlphaFoldDB" id="A0A151ZCX1"/>
<dbReference type="STRING" id="361077.A0A151ZCX1"/>
<dbReference type="EMBL" id="LODT01000034">
    <property type="protein sequence ID" value="KYQ91724.1"/>
    <property type="molecule type" value="Genomic_DNA"/>
</dbReference>
<dbReference type="Pfam" id="PF13640">
    <property type="entry name" value="2OG-FeII_Oxy_3"/>
    <property type="match status" value="1"/>
</dbReference>
<dbReference type="SUPFAM" id="SSF81383">
    <property type="entry name" value="F-box domain"/>
    <property type="match status" value="1"/>
</dbReference>
<accession>A0A151ZCX1</accession>
<comment type="caution">
    <text evidence="7">The sequence shown here is derived from an EMBL/GenBank/DDBJ whole genome shotgun (WGS) entry which is preliminary data.</text>
</comment>
<evidence type="ECO:0000256" key="5">
    <source>
        <dbReference type="ARBA" id="ARBA00023004"/>
    </source>
</evidence>
<dbReference type="GO" id="GO:0031418">
    <property type="term" value="F:L-ascorbic acid binding"/>
    <property type="evidence" value="ECO:0007669"/>
    <property type="project" value="InterPro"/>
</dbReference>
<dbReference type="OrthoDB" id="69177at2759"/>
<organism evidence="7 8">
    <name type="scientific">Tieghemostelium lacteum</name>
    <name type="common">Slime mold</name>
    <name type="synonym">Dictyostelium lacteum</name>
    <dbReference type="NCBI Taxonomy" id="361077"/>
    <lineage>
        <taxon>Eukaryota</taxon>
        <taxon>Amoebozoa</taxon>
        <taxon>Evosea</taxon>
        <taxon>Eumycetozoa</taxon>
        <taxon>Dictyostelia</taxon>
        <taxon>Dictyosteliales</taxon>
        <taxon>Raperosteliaceae</taxon>
        <taxon>Tieghemostelium</taxon>
    </lineage>
</organism>
<keyword evidence="2" id="KW-0479">Metal-binding</keyword>
<dbReference type="GO" id="GO:0004656">
    <property type="term" value="F:procollagen-proline 4-dioxygenase activity"/>
    <property type="evidence" value="ECO:0007669"/>
    <property type="project" value="TreeGrafter"/>
</dbReference>
<evidence type="ECO:0000256" key="3">
    <source>
        <dbReference type="ARBA" id="ARBA00022964"/>
    </source>
</evidence>
<dbReference type="PANTHER" id="PTHR10869">
    <property type="entry name" value="PROLYL 4-HYDROXYLASE ALPHA SUBUNIT"/>
    <property type="match status" value="1"/>
</dbReference>
<evidence type="ECO:0000256" key="1">
    <source>
        <dbReference type="ARBA" id="ARBA00001961"/>
    </source>
</evidence>
<proteinExistence type="predicted"/>
<dbReference type="InterPro" id="IPR045054">
    <property type="entry name" value="P4HA-like"/>
</dbReference>
<feature type="domain" description="Fe2OG dioxygenase" evidence="6">
    <location>
        <begin position="150"/>
        <end position="257"/>
    </location>
</feature>
<dbReference type="FunCoup" id="A0A151ZCX1">
    <property type="interactions" value="27"/>
</dbReference>
<dbReference type="InterPro" id="IPR043129">
    <property type="entry name" value="ATPase_NBD"/>
</dbReference>
<dbReference type="Gene3D" id="3.90.640.10">
    <property type="entry name" value="Actin, Chain A, domain 4"/>
    <property type="match status" value="1"/>
</dbReference>
<keyword evidence="4" id="KW-0560">Oxidoreductase</keyword>
<dbReference type="Proteomes" id="UP000076078">
    <property type="component" value="Unassembled WGS sequence"/>
</dbReference>
<dbReference type="PANTHER" id="PTHR10869:SF211">
    <property type="entry name" value="F-BOX DOMAIN-CONTAINING PROTEIN"/>
    <property type="match status" value="1"/>
</dbReference>
<keyword evidence="3" id="KW-0223">Dioxygenase</keyword>
<dbReference type="GO" id="GO:0005783">
    <property type="term" value="C:endoplasmic reticulum"/>
    <property type="evidence" value="ECO:0007669"/>
    <property type="project" value="TreeGrafter"/>
</dbReference>
<dbReference type="InterPro" id="IPR005123">
    <property type="entry name" value="Oxoglu/Fe-dep_dioxygenase_dom"/>
</dbReference>
<sequence>MTDNNNNNNNSTTTNNEAIINVPENRVLTGAGMPTFDFFLEDESIKDVNLLSKPFRKDLNLPDRSKGFLIHNVLSKKECLYYIEESNKRGYKTIEKEFPQEYRNNTRFFGKSQQLSEGLWKRMLPFFQSSDLEGVKPYGFDQSGVWVPVGLDDCFTFGRYEPGGRFKPHFDATYAENPDKRSIYTIQIYLNDDYEGGKTNFYKLENPLDTEKHQLVESVTPRTGSAVIFNHDTLHEGAEVTNGVKYIVRVDMMFIRIDKDQELPESQKLELQKARKLFFEADSAEKDKQDLKMAIQLYVEAQMLLLNYRSIEKTPPPPPRSTATIGSLSDFLLFEILKYSSIKDVGRFICTSKQYSQICKKNQLWKKLYIKNFSYEAYQLEEKSKTNTKPSKTIGGKLNTPKKSPISFNLIKKFMNLSVSKPEYEKNWYLTFQSVEAFLKGRYMMFDFGTEFVKFCDQLGNFRMIPQRASKHQEYSPHYVMSSFDREYWLVGNSAGSNYQVCVKKGELNGEKGEVCNEIIKHVFSSEYSPRKKQNSPVVIAVSPKMFGQQAAAKNGLESIRKSLKTIEFVYFANSGLLALQSHGLVSGTVVMMGMGHTLIVPFINGAQLPQYIEFEISGMTLKEYISDKITLYGSDKQLKSIIRVESLTWNNQLSVSDDYNKDLGTHYDPKVICQKSPEIYFNPQMVKENMKKGLVEATHLLIESYRPKVATSAKDDDRLNLEQFELLQNVVVTGGISTTKNLTERFTRELKEFNNLYTVFHSKDPMNDVLKGALVNSTLTEPYHDNYQKQAI</sequence>
<dbReference type="InterPro" id="IPR006620">
    <property type="entry name" value="Pro_4_hyd_alph"/>
</dbReference>
<dbReference type="InterPro" id="IPR044862">
    <property type="entry name" value="Pro_4_hyd_alph_FE2OG_OXY"/>
</dbReference>
<dbReference type="InParanoid" id="A0A151ZCX1"/>
<evidence type="ECO:0000256" key="2">
    <source>
        <dbReference type="ARBA" id="ARBA00022723"/>
    </source>
</evidence>
<dbReference type="PROSITE" id="PS51471">
    <property type="entry name" value="FE2OG_OXY"/>
    <property type="match status" value="1"/>
</dbReference>
<dbReference type="SUPFAM" id="SSF53067">
    <property type="entry name" value="Actin-like ATPase domain"/>
    <property type="match status" value="1"/>
</dbReference>